<comment type="caution">
    <text evidence="8">The sequence shown here is derived from an EMBL/GenBank/DDBJ whole genome shotgun (WGS) entry which is preliminary data.</text>
</comment>
<evidence type="ECO:0000256" key="6">
    <source>
        <dbReference type="SAM" id="Phobius"/>
    </source>
</evidence>
<dbReference type="SMART" id="SM00563">
    <property type="entry name" value="PlsC"/>
    <property type="match status" value="1"/>
</dbReference>
<feature type="domain" description="Phospholipid/glycerol acyltransferase" evidence="7">
    <location>
        <begin position="864"/>
        <end position="973"/>
    </location>
</feature>
<accession>A0ABP8M813</accession>
<dbReference type="CDD" id="cd02440">
    <property type="entry name" value="AdoMet_MTases"/>
    <property type="match status" value="1"/>
</dbReference>
<evidence type="ECO:0000256" key="1">
    <source>
        <dbReference type="ARBA" id="ARBA00004651"/>
    </source>
</evidence>
<evidence type="ECO:0000256" key="2">
    <source>
        <dbReference type="ARBA" id="ARBA00022475"/>
    </source>
</evidence>
<evidence type="ECO:0000313" key="8">
    <source>
        <dbReference type="EMBL" id="GAA4445059.1"/>
    </source>
</evidence>
<dbReference type="SUPFAM" id="SSF69593">
    <property type="entry name" value="Glycerol-3-phosphate (1)-acyltransferase"/>
    <property type="match status" value="1"/>
</dbReference>
<dbReference type="Pfam" id="PF08242">
    <property type="entry name" value="Methyltransf_12"/>
    <property type="match status" value="1"/>
</dbReference>
<dbReference type="PANTHER" id="PTHR33406:SF13">
    <property type="entry name" value="MEMBRANE PROTEIN YDFJ"/>
    <property type="match status" value="1"/>
</dbReference>
<keyword evidence="5 6" id="KW-0472">Membrane</keyword>
<reference evidence="9" key="1">
    <citation type="journal article" date="2019" name="Int. J. Syst. Evol. Microbiol.">
        <title>The Global Catalogue of Microorganisms (GCM) 10K type strain sequencing project: providing services to taxonomists for standard genome sequencing and annotation.</title>
        <authorList>
            <consortium name="The Broad Institute Genomics Platform"/>
            <consortium name="The Broad Institute Genome Sequencing Center for Infectious Disease"/>
            <person name="Wu L."/>
            <person name="Ma J."/>
        </authorList>
    </citation>
    <scope>NUCLEOTIDE SEQUENCE [LARGE SCALE GENOMIC DNA]</scope>
    <source>
        <strain evidence="9">JCM 31920</strain>
    </source>
</reference>
<feature type="transmembrane region" description="Helical" evidence="6">
    <location>
        <begin position="655"/>
        <end position="675"/>
    </location>
</feature>
<dbReference type="InterPro" id="IPR029063">
    <property type="entry name" value="SAM-dependent_MTases_sf"/>
</dbReference>
<dbReference type="InterPro" id="IPR004869">
    <property type="entry name" value="MMPL_dom"/>
</dbReference>
<keyword evidence="9" id="KW-1185">Reference proteome</keyword>
<evidence type="ECO:0000256" key="5">
    <source>
        <dbReference type="ARBA" id="ARBA00023136"/>
    </source>
</evidence>
<keyword evidence="2" id="KW-1003">Cell membrane</keyword>
<evidence type="ECO:0000256" key="3">
    <source>
        <dbReference type="ARBA" id="ARBA00022692"/>
    </source>
</evidence>
<feature type="transmembrane region" description="Helical" evidence="6">
    <location>
        <begin position="355"/>
        <end position="378"/>
    </location>
</feature>
<proteinExistence type="predicted"/>
<feature type="transmembrane region" description="Helical" evidence="6">
    <location>
        <begin position="722"/>
        <end position="742"/>
    </location>
</feature>
<dbReference type="SUPFAM" id="SSF53335">
    <property type="entry name" value="S-adenosyl-L-methionine-dependent methyltransferases"/>
    <property type="match status" value="1"/>
</dbReference>
<keyword evidence="4 6" id="KW-1133">Transmembrane helix</keyword>
<dbReference type="PANTHER" id="PTHR33406">
    <property type="entry name" value="MEMBRANE PROTEIN MJ1562-RELATED"/>
    <property type="match status" value="1"/>
</dbReference>
<dbReference type="Proteomes" id="UP001501508">
    <property type="component" value="Unassembled WGS sequence"/>
</dbReference>
<dbReference type="CDD" id="cd07989">
    <property type="entry name" value="LPLAT_AGPAT-like"/>
    <property type="match status" value="1"/>
</dbReference>
<dbReference type="SUPFAM" id="SSF82866">
    <property type="entry name" value="Multidrug efflux transporter AcrB transmembrane domain"/>
    <property type="match status" value="2"/>
</dbReference>
<feature type="transmembrane region" description="Helical" evidence="6">
    <location>
        <begin position="630"/>
        <end position="649"/>
    </location>
</feature>
<dbReference type="Pfam" id="PF03176">
    <property type="entry name" value="MMPL"/>
    <property type="match status" value="2"/>
</dbReference>
<sequence>MLAYGISRLRISERIFDTLPKGSRFSTFQKLISEARLDNQVLFALDLPDHTDTDAALDTVAAFAARLEQQSAGLLTNITEFRENADAGVMAYALDHLPEIIDTSAYKNIDQAITPEAIRASIRRARGQLATPEGAWTKEVLVNDPLGLSFPFFQSLRESAGDSGFENGMVLINDGKQVLVTAQTAFPTGDSQNATALFKRLEALKTDWNLQHPEQKLHYFGAFAIAAQNAIQIKEDSIKTLAVALVLIMSLLWLYYRSLKTSFVILTPAAFGGLFALGVLGYLNPDVSGISLATGAVLLGIALDYSIHFVSHFKHTGSASRTVTEISTPLITGSLTTILAYSALIFANSKLLRDFGIFAGLALSSALIFTLTALPVILKLTGAAGGSAAERKPLFVVPEIPKRYGLPVLVFLGVLSIFFYSRADDVRFDGDPRNISTQSKALQEAERLMTPIDPAHDVQLYVFTSDRDDDRAADANTRVYQSLLGLKSNHLVKSFVSAAAFSTSDNTRNARQRAWTQYWTEKSAPVIAEIRKAGDDAGFSPGAFSGFEALISGQPGPRNGRAAAAEIMQQMGLDRLVARRNNESTYITTVVVDKKRLNEVKAAIGNIEGAEVFYRSEMAESLLGVVREDFNYILFVSAAIVFIALFLLYGRLELVLLSFLPMCISWIWILGITVLFDIKFNFVNVVFATFIFGLGDDFSIFMTDGLLQRYRQGRSKLSSYTSAISLSGLTVLIGTGALFFASHPALRSIAVVSVPGILCIVFISLVFQPVVFGLFVQNRVDKGRTPIGLATFVKTWACFLFFVCMCYLAFLVMLVLMILPFSKKRKQVWLAWVMHKLSGAVMYSGTQIRKKTFGREHLDPRRPVILIANHSSFLDTMIVLMHHPKAVIMVKEWVYKSPLYGWVIRYANYIFMEEGPEANADQARRLTDEGYSIIIFPEGTRSEDGKLKRFHKGAFFLAEQLHLPIQPFLIHGAGYVSPKNELVIKKGPVNVKILPAISPDDESWGENFQQRTKSISRYFKTEFEHFQHQMDDTWFLKQRVFNNYIFKGPVLEWYFKVKWELEKKNYERYDLKIGTRQRILDLGCGYGFLSFYLHFRNPGRQITGVDYDADKIEIAANAYDKTPRLSFVRADVRNFEIGPQDVIFLNDVLHYLSGEDQRALLDKCIENLSPGGILFIRDGITDETDRHQKTRLTEWLSTRLFSFNKTDGRLHFFSRQDIRLFAESHHLESEEEVHSRKTSNKLFILTKPGNQAILPQ</sequence>
<dbReference type="Pfam" id="PF01553">
    <property type="entry name" value="Acyltransferase"/>
    <property type="match status" value="1"/>
</dbReference>
<dbReference type="Gene3D" id="1.20.1640.10">
    <property type="entry name" value="Multidrug efflux transporter AcrB transmembrane domain"/>
    <property type="match status" value="2"/>
</dbReference>
<dbReference type="Gene3D" id="3.40.50.150">
    <property type="entry name" value="Vaccinia Virus protein VP39"/>
    <property type="match status" value="1"/>
</dbReference>
<dbReference type="InterPro" id="IPR002123">
    <property type="entry name" value="Plipid/glycerol_acylTrfase"/>
</dbReference>
<feature type="transmembrane region" description="Helical" evidence="6">
    <location>
        <begin position="796"/>
        <end position="819"/>
    </location>
</feature>
<dbReference type="InterPro" id="IPR050545">
    <property type="entry name" value="Mycobact_MmpL"/>
</dbReference>
<evidence type="ECO:0000259" key="7">
    <source>
        <dbReference type="SMART" id="SM00563"/>
    </source>
</evidence>
<protein>
    <submittedName>
        <fullName evidence="8">MMPL family transporter</fullName>
    </submittedName>
</protein>
<feature type="transmembrane region" description="Helical" evidence="6">
    <location>
        <begin position="262"/>
        <end position="283"/>
    </location>
</feature>
<evidence type="ECO:0000256" key="4">
    <source>
        <dbReference type="ARBA" id="ARBA00022989"/>
    </source>
</evidence>
<feature type="transmembrane region" description="Helical" evidence="6">
    <location>
        <begin position="749"/>
        <end position="776"/>
    </location>
</feature>
<dbReference type="EMBL" id="BAABEY010000033">
    <property type="protein sequence ID" value="GAA4445059.1"/>
    <property type="molecule type" value="Genomic_DNA"/>
</dbReference>
<keyword evidence="3 6" id="KW-0812">Transmembrane</keyword>
<evidence type="ECO:0000313" key="9">
    <source>
        <dbReference type="Proteomes" id="UP001501508"/>
    </source>
</evidence>
<comment type="subcellular location">
    <subcellularLocation>
        <location evidence="1">Cell membrane</location>
        <topology evidence="1">Multi-pass membrane protein</topology>
    </subcellularLocation>
</comment>
<dbReference type="InterPro" id="IPR013217">
    <property type="entry name" value="Methyltransf_12"/>
</dbReference>
<feature type="transmembrane region" description="Helical" evidence="6">
    <location>
        <begin position="404"/>
        <end position="423"/>
    </location>
</feature>
<feature type="transmembrane region" description="Helical" evidence="6">
    <location>
        <begin position="330"/>
        <end position="348"/>
    </location>
</feature>
<feature type="transmembrane region" description="Helical" evidence="6">
    <location>
        <begin position="238"/>
        <end position="256"/>
    </location>
</feature>
<feature type="transmembrane region" description="Helical" evidence="6">
    <location>
        <begin position="290"/>
        <end position="310"/>
    </location>
</feature>
<organism evidence="8 9">
    <name type="scientific">Ravibacter arvi</name>
    <dbReference type="NCBI Taxonomy" id="2051041"/>
    <lineage>
        <taxon>Bacteria</taxon>
        <taxon>Pseudomonadati</taxon>
        <taxon>Bacteroidota</taxon>
        <taxon>Cytophagia</taxon>
        <taxon>Cytophagales</taxon>
        <taxon>Spirosomataceae</taxon>
        <taxon>Ravibacter</taxon>
    </lineage>
</organism>
<name>A0ABP8M813_9BACT</name>
<gene>
    <name evidence="8" type="ORF">GCM10023091_36080</name>
</gene>